<dbReference type="InterPro" id="IPR025714">
    <property type="entry name" value="Methyltranfer_dom"/>
</dbReference>
<evidence type="ECO:0000259" key="4">
    <source>
        <dbReference type="Pfam" id="PF13847"/>
    </source>
</evidence>
<sequence length="269" mass="29959">MPLAAAFSRVTVFSLLPLILLSLPLSLRSQDAPPRLDVPYVPTPEAVVQRMLEMAEIRPDDYLIDLGSGDGRIAISAVRDHAARKALGVDLNPQRIREARQNAERAEVTDKVEFEQGDLFEKDISKADVLTLYLLPQVNLRLRPVILDTLEPGTRVVSHAFSMQDWEADQSDVVEGNYIYLWIVPAKVEGRWQVDAGGRTYSLDLHQHFQQVEGTASAPGVQSEVKGSLHGDELRFTLDDQLYVGKVEGNRIRAVPVNGAMPKWAARRS</sequence>
<dbReference type="CDD" id="cd02440">
    <property type="entry name" value="AdoMet_MTases"/>
    <property type="match status" value="1"/>
</dbReference>
<feature type="domain" description="Methyltransferase" evidence="4">
    <location>
        <begin position="62"/>
        <end position="162"/>
    </location>
</feature>
<gene>
    <name evidence="5" type="ORF">FHR87_001414</name>
</gene>
<dbReference type="GO" id="GO:0032259">
    <property type="term" value="P:methylation"/>
    <property type="evidence" value="ECO:0007669"/>
    <property type="project" value="UniProtKB-KW"/>
</dbReference>
<accession>A0A839T236</accession>
<dbReference type="Gene3D" id="3.40.50.150">
    <property type="entry name" value="Vaccinia Virus protein VP39"/>
    <property type="match status" value="1"/>
</dbReference>
<comment type="caution">
    <text evidence="5">The sequence shown here is derived from an EMBL/GenBank/DDBJ whole genome shotgun (WGS) entry which is preliminary data.</text>
</comment>
<organism evidence="5 6">
    <name type="scientific">Azomonas macrocytogenes</name>
    <name type="common">Azotobacter macrocytogenes</name>
    <dbReference type="NCBI Taxonomy" id="69962"/>
    <lineage>
        <taxon>Bacteria</taxon>
        <taxon>Pseudomonadati</taxon>
        <taxon>Pseudomonadota</taxon>
        <taxon>Gammaproteobacteria</taxon>
        <taxon>Pseudomonadales</taxon>
        <taxon>Pseudomonadaceae</taxon>
        <taxon>Azomonas</taxon>
    </lineage>
</organism>
<keyword evidence="6" id="KW-1185">Reference proteome</keyword>
<dbReference type="GO" id="GO:0016279">
    <property type="term" value="F:protein-lysine N-methyltransferase activity"/>
    <property type="evidence" value="ECO:0007669"/>
    <property type="project" value="InterPro"/>
</dbReference>
<dbReference type="PANTHER" id="PTHR13610:SF11">
    <property type="entry name" value="METHYLTRANSFERASE DOMAIN-CONTAINING PROTEIN"/>
    <property type="match status" value="1"/>
</dbReference>
<name>A0A839T236_AZOMA</name>
<evidence type="ECO:0000313" key="6">
    <source>
        <dbReference type="Proteomes" id="UP000549250"/>
    </source>
</evidence>
<dbReference type="RefSeq" id="WP_183165986.1">
    <property type="nucleotide sequence ID" value="NZ_JACHXI010000005.1"/>
</dbReference>
<dbReference type="SUPFAM" id="SSF53335">
    <property type="entry name" value="S-adenosyl-L-methionine-dependent methyltransferases"/>
    <property type="match status" value="1"/>
</dbReference>
<dbReference type="AlphaFoldDB" id="A0A839T236"/>
<protein>
    <recommendedName>
        <fullName evidence="4">Methyltransferase domain-containing protein</fullName>
    </recommendedName>
</protein>
<dbReference type="Proteomes" id="UP000549250">
    <property type="component" value="Unassembled WGS sequence"/>
</dbReference>
<proteinExistence type="predicted"/>
<dbReference type="InterPro" id="IPR026170">
    <property type="entry name" value="FAM173A/B"/>
</dbReference>
<dbReference type="EMBL" id="JACHXI010000005">
    <property type="protein sequence ID" value="MBB3103019.1"/>
    <property type="molecule type" value="Genomic_DNA"/>
</dbReference>
<dbReference type="PANTHER" id="PTHR13610">
    <property type="entry name" value="METHYLTRANSFERASE DOMAIN-CONTAINING PROTEIN"/>
    <property type="match status" value="1"/>
</dbReference>
<keyword evidence="1" id="KW-0489">Methyltransferase</keyword>
<dbReference type="InterPro" id="IPR029063">
    <property type="entry name" value="SAM-dependent_MTases_sf"/>
</dbReference>
<evidence type="ECO:0000256" key="2">
    <source>
        <dbReference type="ARBA" id="ARBA00022679"/>
    </source>
</evidence>
<evidence type="ECO:0000256" key="1">
    <source>
        <dbReference type="ARBA" id="ARBA00022603"/>
    </source>
</evidence>
<evidence type="ECO:0000256" key="3">
    <source>
        <dbReference type="ARBA" id="ARBA00022691"/>
    </source>
</evidence>
<keyword evidence="2" id="KW-0808">Transferase</keyword>
<reference evidence="5 6" key="1">
    <citation type="submission" date="2020-08" db="EMBL/GenBank/DDBJ databases">
        <title>Genomic Encyclopedia of Type Strains, Phase III (KMG-III): the genomes of soil and plant-associated and newly described type strains.</title>
        <authorList>
            <person name="Whitman W."/>
        </authorList>
    </citation>
    <scope>NUCLEOTIDE SEQUENCE [LARGE SCALE GENOMIC DNA]</scope>
    <source>
        <strain evidence="5 6">CECT 4462</strain>
    </source>
</reference>
<dbReference type="Pfam" id="PF13847">
    <property type="entry name" value="Methyltransf_31"/>
    <property type="match status" value="1"/>
</dbReference>
<keyword evidence="3" id="KW-0949">S-adenosyl-L-methionine</keyword>
<evidence type="ECO:0000313" key="5">
    <source>
        <dbReference type="EMBL" id="MBB3103019.1"/>
    </source>
</evidence>